<reference evidence="1" key="1">
    <citation type="submission" date="2020-04" db="EMBL/GenBank/DDBJ databases">
        <title>A chromosome-scale assembly and high-density genetic map of the yellow drum (Nibea albiflora) genome.</title>
        <authorList>
            <person name="Xu D."/>
            <person name="Zhang W."/>
            <person name="Chen R."/>
            <person name="Tan P."/>
            <person name="Wang L."/>
            <person name="Song H."/>
            <person name="Tian L."/>
            <person name="Zhu Q."/>
            <person name="Wang B."/>
        </authorList>
    </citation>
    <scope>NUCLEOTIDE SEQUENCE</scope>
    <source>
        <strain evidence="1">ZJHYS-2018</strain>
    </source>
</reference>
<comment type="caution">
    <text evidence="1">The sequence shown here is derived from an EMBL/GenBank/DDBJ whole genome shotgun (WGS) entry which is preliminary data.</text>
</comment>
<evidence type="ECO:0000313" key="2">
    <source>
        <dbReference type="Proteomes" id="UP000805704"/>
    </source>
</evidence>
<accession>A0ACB7EG97</accession>
<name>A0ACB7EG97_NIBAL</name>
<keyword evidence="2" id="KW-1185">Reference proteome</keyword>
<evidence type="ECO:0000313" key="1">
    <source>
        <dbReference type="EMBL" id="KAG8001259.1"/>
    </source>
</evidence>
<protein>
    <submittedName>
        <fullName evidence="1">Uncharacterized protein</fullName>
    </submittedName>
</protein>
<proteinExistence type="predicted"/>
<sequence>MRAAALNRGSQNNCLYFIGSDAAGLVASVLGFLISLRGWDMLLKALWEEIGPLSACVLTAAPVLLDTTCRATGSQESAALIVQVTEVTQPL</sequence>
<dbReference type="Proteomes" id="UP000805704">
    <property type="component" value="Chromosome 7"/>
</dbReference>
<dbReference type="EMBL" id="CM024795">
    <property type="protein sequence ID" value="KAG8001259.1"/>
    <property type="molecule type" value="Genomic_DNA"/>
</dbReference>
<organism evidence="1 2">
    <name type="scientific">Nibea albiflora</name>
    <name type="common">Yellow drum</name>
    <name type="synonym">Corvina albiflora</name>
    <dbReference type="NCBI Taxonomy" id="240163"/>
    <lineage>
        <taxon>Eukaryota</taxon>
        <taxon>Metazoa</taxon>
        <taxon>Chordata</taxon>
        <taxon>Craniata</taxon>
        <taxon>Vertebrata</taxon>
        <taxon>Euteleostomi</taxon>
        <taxon>Actinopterygii</taxon>
        <taxon>Neopterygii</taxon>
        <taxon>Teleostei</taxon>
        <taxon>Neoteleostei</taxon>
        <taxon>Acanthomorphata</taxon>
        <taxon>Eupercaria</taxon>
        <taxon>Sciaenidae</taxon>
        <taxon>Nibea</taxon>
    </lineage>
</organism>
<gene>
    <name evidence="1" type="ORF">GBF38_006842</name>
</gene>